<dbReference type="GO" id="GO:0005764">
    <property type="term" value="C:lysosome"/>
    <property type="evidence" value="ECO:0007669"/>
    <property type="project" value="UniProtKB-SubCell"/>
</dbReference>
<dbReference type="EMBL" id="CADEPM010000003">
    <property type="protein sequence ID" value="CAB3402014.1"/>
    <property type="molecule type" value="Genomic_DNA"/>
</dbReference>
<evidence type="ECO:0000256" key="2">
    <source>
        <dbReference type="ARBA" id="ARBA00004371"/>
    </source>
</evidence>
<comment type="similarity">
    <text evidence="3">Belongs to the WD repeat SEC13 family.</text>
</comment>
<dbReference type="Gene3D" id="2.130.10.10">
    <property type="entry name" value="YVTN repeat-like/Quinoprotein amine dehydrogenase"/>
    <property type="match status" value="1"/>
</dbReference>
<evidence type="ECO:0000256" key="7">
    <source>
        <dbReference type="ARBA" id="ARBA00022927"/>
    </source>
</evidence>
<reference evidence="11 12" key="1">
    <citation type="submission" date="2020-04" db="EMBL/GenBank/DDBJ databases">
        <authorList>
            <person name="Laetsch R D."/>
            <person name="Stevens L."/>
            <person name="Kumar S."/>
            <person name="Blaxter L. M."/>
        </authorList>
    </citation>
    <scope>NUCLEOTIDE SEQUENCE [LARGE SCALE GENOMIC DNA]</scope>
</reference>
<dbReference type="PANTHER" id="PTHR11024:SF3">
    <property type="entry name" value="NUCLEOPORIN SEH1"/>
    <property type="match status" value="1"/>
</dbReference>
<evidence type="ECO:0000256" key="1">
    <source>
        <dbReference type="ARBA" id="ARBA00004259"/>
    </source>
</evidence>
<dbReference type="Pfam" id="PF00400">
    <property type="entry name" value="WD40"/>
    <property type="match status" value="3"/>
</dbReference>
<keyword evidence="9" id="KW-0539">Nucleus</keyword>
<protein>
    <submittedName>
        <fullName evidence="11">Uncharacterized protein</fullName>
    </submittedName>
</protein>
<evidence type="ECO:0000256" key="4">
    <source>
        <dbReference type="ARBA" id="ARBA00022448"/>
    </source>
</evidence>
<dbReference type="InterPro" id="IPR037363">
    <property type="entry name" value="Sec13/Seh1_fam"/>
</dbReference>
<evidence type="ECO:0000313" key="11">
    <source>
        <dbReference type="EMBL" id="CAB3402014.1"/>
    </source>
</evidence>
<keyword evidence="7" id="KW-0653">Protein transport</keyword>
<dbReference type="InterPro" id="IPR001680">
    <property type="entry name" value="WD40_rpt"/>
</dbReference>
<accession>A0A8S1EMJ5</accession>
<proteinExistence type="inferred from homology"/>
<dbReference type="PROSITE" id="PS50294">
    <property type="entry name" value="WD_REPEATS_REGION"/>
    <property type="match status" value="1"/>
</dbReference>
<dbReference type="Proteomes" id="UP000494206">
    <property type="component" value="Unassembled WGS sequence"/>
</dbReference>
<dbReference type="PROSITE" id="PS50082">
    <property type="entry name" value="WD_REPEATS_2"/>
    <property type="match status" value="1"/>
</dbReference>
<evidence type="ECO:0000256" key="10">
    <source>
        <dbReference type="PROSITE-ProRule" id="PRU00221"/>
    </source>
</evidence>
<feature type="repeat" description="WD" evidence="10">
    <location>
        <begin position="17"/>
        <end position="49"/>
    </location>
</feature>
<dbReference type="GO" id="GO:0015031">
    <property type="term" value="P:protein transport"/>
    <property type="evidence" value="ECO:0007669"/>
    <property type="project" value="UniProtKB-KW"/>
</dbReference>
<comment type="subcellular location">
    <subcellularLocation>
        <location evidence="2">Lysosome</location>
    </subcellularLocation>
    <subcellularLocation>
        <location evidence="1">Nucleus envelope</location>
    </subcellularLocation>
</comment>
<dbReference type="InterPro" id="IPR036322">
    <property type="entry name" value="WD40_repeat_dom_sf"/>
</dbReference>
<organism evidence="11 12">
    <name type="scientific">Caenorhabditis bovis</name>
    <dbReference type="NCBI Taxonomy" id="2654633"/>
    <lineage>
        <taxon>Eukaryota</taxon>
        <taxon>Metazoa</taxon>
        <taxon>Ecdysozoa</taxon>
        <taxon>Nematoda</taxon>
        <taxon>Chromadorea</taxon>
        <taxon>Rhabditida</taxon>
        <taxon>Rhabditina</taxon>
        <taxon>Rhabditomorpha</taxon>
        <taxon>Rhabditoidea</taxon>
        <taxon>Rhabditidae</taxon>
        <taxon>Peloderinae</taxon>
        <taxon>Caenorhabditis</taxon>
    </lineage>
</organism>
<keyword evidence="6" id="KW-0677">Repeat</keyword>
<dbReference type="AlphaFoldDB" id="A0A8S1EMJ5"/>
<name>A0A8S1EMJ5_9PELO</name>
<dbReference type="GO" id="GO:0034198">
    <property type="term" value="P:cellular response to amino acid starvation"/>
    <property type="evidence" value="ECO:0007669"/>
    <property type="project" value="TreeGrafter"/>
</dbReference>
<evidence type="ECO:0000256" key="9">
    <source>
        <dbReference type="ARBA" id="ARBA00023242"/>
    </source>
</evidence>
<evidence type="ECO:0000256" key="6">
    <source>
        <dbReference type="ARBA" id="ARBA00022737"/>
    </source>
</evidence>
<keyword evidence="4" id="KW-0813">Transport</keyword>
<dbReference type="GO" id="GO:1904263">
    <property type="term" value="P:positive regulation of TORC1 signaling"/>
    <property type="evidence" value="ECO:0007669"/>
    <property type="project" value="TreeGrafter"/>
</dbReference>
<dbReference type="PANTHER" id="PTHR11024">
    <property type="entry name" value="NUCLEAR PORE COMPLEX PROTEIN SEC13 / SEH1 FAMILY MEMBER"/>
    <property type="match status" value="1"/>
</dbReference>
<dbReference type="SUPFAM" id="SSF50978">
    <property type="entry name" value="WD40 repeat-like"/>
    <property type="match status" value="1"/>
</dbReference>
<gene>
    <name evidence="11" type="ORF">CBOVIS_LOCUS4689</name>
</gene>
<evidence type="ECO:0000313" key="12">
    <source>
        <dbReference type="Proteomes" id="UP000494206"/>
    </source>
</evidence>
<comment type="caution">
    <text evidence="11">The sequence shown here is derived from an EMBL/GenBank/DDBJ whole genome shotgun (WGS) entry which is preliminary data.</text>
</comment>
<dbReference type="InterPro" id="IPR015943">
    <property type="entry name" value="WD40/YVTN_repeat-like_dom_sf"/>
</dbReference>
<evidence type="ECO:0000256" key="8">
    <source>
        <dbReference type="ARBA" id="ARBA00023228"/>
    </source>
</evidence>
<dbReference type="GO" id="GO:0035859">
    <property type="term" value="C:Seh1-associated complex"/>
    <property type="evidence" value="ECO:0007669"/>
    <property type="project" value="TreeGrafter"/>
</dbReference>
<dbReference type="GO" id="GO:0031080">
    <property type="term" value="C:nuclear pore outer ring"/>
    <property type="evidence" value="ECO:0007669"/>
    <property type="project" value="TreeGrafter"/>
</dbReference>
<sequence length="379" mass="43228">MFEPPKDPLDERPFQAIASHRDLIHNVSFDFFGRRLATCSSDMTIAVWDRKPDGVWKRSAMWKVHGGAVWRAVWAHPEFGQILATCSYDRSISIWEEQFVRGDSSKGQKRKKTWLRRANINDSRANVTDVCFAPRHLGLLIAAVTAHGTIRIYEAADVMDISNWALIHELQAFHTRCGCVTWSISRMHRPLLAVGSDEKKSETNERIVVYENVDGLRKWQRLVTIKLDLPNPVTDLRFSPISLIDSHQLAIAAGDVHIFCIKVAKRAVLEDEDSNPVGENPVFCNEYCTQRVAVLGDAHKAWRVKYNITGSVLTSTSFDGTVRSWKSLFINEWVKMSDMSSEDYLRIPGEDDEEQGEKPPVETEYMTERLSDQIARTCF</sequence>
<keyword evidence="5 10" id="KW-0853">WD repeat</keyword>
<dbReference type="SMART" id="SM00320">
    <property type="entry name" value="WD40"/>
    <property type="match status" value="5"/>
</dbReference>
<keyword evidence="8" id="KW-0458">Lysosome</keyword>
<dbReference type="OrthoDB" id="364224at2759"/>
<evidence type="ECO:0000256" key="3">
    <source>
        <dbReference type="ARBA" id="ARBA00010102"/>
    </source>
</evidence>
<keyword evidence="12" id="KW-1185">Reference proteome</keyword>
<evidence type="ECO:0000256" key="5">
    <source>
        <dbReference type="ARBA" id="ARBA00022574"/>
    </source>
</evidence>
<dbReference type="GO" id="GO:0005198">
    <property type="term" value="F:structural molecule activity"/>
    <property type="evidence" value="ECO:0007669"/>
    <property type="project" value="InterPro"/>
</dbReference>